<evidence type="ECO:0000313" key="8">
    <source>
        <dbReference type="Proteomes" id="UP000807306"/>
    </source>
</evidence>
<dbReference type="GO" id="GO:0007005">
    <property type="term" value="P:mitochondrion organization"/>
    <property type="evidence" value="ECO:0007669"/>
    <property type="project" value="InterPro"/>
</dbReference>
<dbReference type="PANTHER" id="PTHR13391">
    <property type="entry name" value="MITOCHONDRIAL DISTRIBUTION REGULATOR MISATO"/>
    <property type="match status" value="1"/>
</dbReference>
<reference evidence="7" key="1">
    <citation type="submission" date="2020-11" db="EMBL/GenBank/DDBJ databases">
        <authorList>
            <consortium name="DOE Joint Genome Institute"/>
            <person name="Ahrendt S."/>
            <person name="Riley R."/>
            <person name="Andreopoulos W."/>
            <person name="Labutti K."/>
            <person name="Pangilinan J."/>
            <person name="Ruiz-Duenas F.J."/>
            <person name="Barrasa J.M."/>
            <person name="Sanchez-Garcia M."/>
            <person name="Camarero S."/>
            <person name="Miyauchi S."/>
            <person name="Serrano A."/>
            <person name="Linde D."/>
            <person name="Babiker R."/>
            <person name="Drula E."/>
            <person name="Ayuso-Fernandez I."/>
            <person name="Pacheco R."/>
            <person name="Padilla G."/>
            <person name="Ferreira P."/>
            <person name="Barriuso J."/>
            <person name="Kellner H."/>
            <person name="Castanera R."/>
            <person name="Alfaro M."/>
            <person name="Ramirez L."/>
            <person name="Pisabarro A.G."/>
            <person name="Kuo A."/>
            <person name="Tritt A."/>
            <person name="Lipzen A."/>
            <person name="He G."/>
            <person name="Yan M."/>
            <person name="Ng V."/>
            <person name="Cullen D."/>
            <person name="Martin F."/>
            <person name="Rosso M.-N."/>
            <person name="Henrissat B."/>
            <person name="Hibbett D."/>
            <person name="Martinez A.T."/>
            <person name="Grigoriev I.V."/>
        </authorList>
    </citation>
    <scope>NUCLEOTIDE SEQUENCE</scope>
    <source>
        <strain evidence="7">CBS 506.95</strain>
    </source>
</reference>
<accession>A0A9P6E6Z0</accession>
<keyword evidence="8" id="KW-1185">Reference proteome</keyword>
<evidence type="ECO:0000259" key="5">
    <source>
        <dbReference type="Pfam" id="PF10644"/>
    </source>
</evidence>
<name>A0A9P6E6Z0_9AGAR</name>
<dbReference type="PANTHER" id="PTHR13391:SF0">
    <property type="entry name" value="PROTEIN MISATO HOMOLOG 1"/>
    <property type="match status" value="1"/>
</dbReference>
<gene>
    <name evidence="7" type="ORF">CPB83DRAFT_658112</name>
</gene>
<dbReference type="Gene3D" id="3.40.50.1440">
    <property type="entry name" value="Tubulin/FtsZ, GTPase domain"/>
    <property type="match status" value="1"/>
</dbReference>
<evidence type="ECO:0000256" key="3">
    <source>
        <dbReference type="ARBA" id="ARBA00008507"/>
    </source>
</evidence>
<dbReference type="AlphaFoldDB" id="A0A9P6E6Z0"/>
<sequence>MKEILYVQAGELSNYTGTHFWNTQECYMGTNEIESLNQINPSISFCENVNEEGTATLCPRALIFDRKAHFGSISSPGELGIHNNTRKNTHSTWNGAMVEVRHEEIPKSHYQTLLEEGVEATQSGESIGSMQKNIRFWSDYNRLYYLSRSLQRVPDAGATNLTWLEEQATFDLYDKETDVIDGSLRRLVEDCDNLQGLQLMNDTNDFGGFIRGFLACFRDEYLKLPSLTFPTISMGPRYISASTQDAEERALVNEALFLRDLSELSTMNIVIQEPSFWPTSDWERTLGWPGHSLYHQSALLSSIYETATLPLRQTSSGEDMSTICQLLKCQNATPYGELVGRLIPSQIFKKNEIMNLSSRHLAQVFSQLDVTRGFSSNSLQDYEKWSLLKNSAVAAPYIRSFHTTTYPLPTSFPSFPEAAVKFSPEQRSTTIRAVPVIASMSTSSNVALTLQNYAELVDQHIKSFGRLHPSSSMGLSSDELKDLADDLWRLNDGAQG</sequence>
<comment type="function">
    <text evidence="1">Involved in the partitioning of the mitochondrial organelle and mitochondrial DNA (mtDNA) inheritance.</text>
</comment>
<dbReference type="OrthoDB" id="271881at2759"/>
<feature type="domain" description="DML1/Misato tubulin" evidence="6">
    <location>
        <begin position="132"/>
        <end position="312"/>
    </location>
</feature>
<dbReference type="InterPro" id="IPR029209">
    <property type="entry name" value="DML1/Misato_tubulin"/>
</dbReference>
<dbReference type="Pfam" id="PF10644">
    <property type="entry name" value="Misat_Tub_SegII"/>
    <property type="match status" value="1"/>
</dbReference>
<proteinExistence type="inferred from homology"/>
<dbReference type="EMBL" id="MU157912">
    <property type="protein sequence ID" value="KAF9523672.1"/>
    <property type="molecule type" value="Genomic_DNA"/>
</dbReference>
<comment type="similarity">
    <text evidence="3">Belongs to the misato family.</text>
</comment>
<dbReference type="GO" id="GO:0005739">
    <property type="term" value="C:mitochondrion"/>
    <property type="evidence" value="ECO:0007669"/>
    <property type="project" value="UniProtKB-SubCell"/>
</dbReference>
<dbReference type="InterPro" id="IPR049942">
    <property type="entry name" value="DML1/Misato"/>
</dbReference>
<evidence type="ECO:0000256" key="2">
    <source>
        <dbReference type="ARBA" id="ARBA00004173"/>
    </source>
</evidence>
<dbReference type="Pfam" id="PF14881">
    <property type="entry name" value="Tubulin_3"/>
    <property type="match status" value="1"/>
</dbReference>
<protein>
    <submittedName>
        <fullName evidence="7">Misato segment II tubulin-like domain-containing protein</fullName>
    </submittedName>
</protein>
<evidence type="ECO:0000313" key="7">
    <source>
        <dbReference type="EMBL" id="KAF9523672.1"/>
    </source>
</evidence>
<dbReference type="SUPFAM" id="SSF52490">
    <property type="entry name" value="Tubulin nucleotide-binding domain-like"/>
    <property type="match status" value="1"/>
</dbReference>
<evidence type="ECO:0000256" key="1">
    <source>
        <dbReference type="ARBA" id="ARBA00003757"/>
    </source>
</evidence>
<comment type="subcellular location">
    <subcellularLocation>
        <location evidence="2">Mitochondrion</location>
    </subcellularLocation>
</comment>
<evidence type="ECO:0000259" key="6">
    <source>
        <dbReference type="Pfam" id="PF14881"/>
    </source>
</evidence>
<evidence type="ECO:0000256" key="4">
    <source>
        <dbReference type="ARBA" id="ARBA00023128"/>
    </source>
</evidence>
<organism evidence="7 8">
    <name type="scientific">Crepidotus variabilis</name>
    <dbReference type="NCBI Taxonomy" id="179855"/>
    <lineage>
        <taxon>Eukaryota</taxon>
        <taxon>Fungi</taxon>
        <taxon>Dikarya</taxon>
        <taxon>Basidiomycota</taxon>
        <taxon>Agaricomycotina</taxon>
        <taxon>Agaricomycetes</taxon>
        <taxon>Agaricomycetidae</taxon>
        <taxon>Agaricales</taxon>
        <taxon>Agaricineae</taxon>
        <taxon>Crepidotaceae</taxon>
        <taxon>Crepidotus</taxon>
    </lineage>
</organism>
<dbReference type="InterPro" id="IPR036525">
    <property type="entry name" value="Tubulin/FtsZ_GTPase_sf"/>
</dbReference>
<dbReference type="Proteomes" id="UP000807306">
    <property type="component" value="Unassembled WGS sequence"/>
</dbReference>
<feature type="domain" description="Misato Segment II tubulin-like" evidence="5">
    <location>
        <begin position="2"/>
        <end position="115"/>
    </location>
</feature>
<dbReference type="InterPro" id="IPR019605">
    <property type="entry name" value="Misato_II_tubulin-like"/>
</dbReference>
<comment type="caution">
    <text evidence="7">The sequence shown here is derived from an EMBL/GenBank/DDBJ whole genome shotgun (WGS) entry which is preliminary data.</text>
</comment>
<keyword evidence="4" id="KW-0496">Mitochondrion</keyword>